<sequence length="200" mass="22345">MIELKGKHPGETAWIVAKGPSVLNLSRNDIGDGPIIALYETIAIVEMLDLPNPLYALQKDGGKNKKHVAPTTILSSECASRDCDHCEWVVRPQKATLLLHDLEAEFCFPDYSPRYLFSLAEIGLSHNAFSLVCALKIAQFMGCVKFMFVSADAQAIGDLRCCLPIYPQRYYDHDYEAQRRMFPPYLAGLDYGWVTPKGAT</sequence>
<evidence type="ECO:0000313" key="1">
    <source>
        <dbReference type="EMBL" id="QJA49981.1"/>
    </source>
</evidence>
<gene>
    <name evidence="2" type="ORF">MM415B01102_0021</name>
    <name evidence="1" type="ORF">TM448A01546_0008</name>
</gene>
<organism evidence="1">
    <name type="scientific">viral metagenome</name>
    <dbReference type="NCBI Taxonomy" id="1070528"/>
    <lineage>
        <taxon>unclassified sequences</taxon>
        <taxon>metagenomes</taxon>
        <taxon>organismal metagenomes</taxon>
    </lineage>
</organism>
<dbReference type="AlphaFoldDB" id="A0A6H1ZRE0"/>
<dbReference type="EMBL" id="MT144167">
    <property type="protein sequence ID" value="QJA49981.1"/>
    <property type="molecule type" value="Genomic_DNA"/>
</dbReference>
<name>A0A6H1ZRE0_9ZZZZ</name>
<evidence type="ECO:0000313" key="2">
    <source>
        <dbReference type="EMBL" id="QJA60542.1"/>
    </source>
</evidence>
<accession>A0A6H1ZRE0</accession>
<reference evidence="1" key="1">
    <citation type="submission" date="2020-03" db="EMBL/GenBank/DDBJ databases">
        <title>The deep terrestrial virosphere.</title>
        <authorList>
            <person name="Holmfeldt K."/>
            <person name="Nilsson E."/>
            <person name="Simone D."/>
            <person name="Lopez-Fernandez M."/>
            <person name="Wu X."/>
            <person name="de Brujin I."/>
            <person name="Lundin D."/>
            <person name="Andersson A."/>
            <person name="Bertilsson S."/>
            <person name="Dopson M."/>
        </authorList>
    </citation>
    <scope>NUCLEOTIDE SEQUENCE</scope>
    <source>
        <strain evidence="2">MM415B01102</strain>
        <strain evidence="1">TM448A01546</strain>
    </source>
</reference>
<protein>
    <submittedName>
        <fullName evidence="1">Uncharacterized protein</fullName>
    </submittedName>
</protein>
<proteinExistence type="predicted"/>
<dbReference type="EMBL" id="MT141412">
    <property type="protein sequence ID" value="QJA60542.1"/>
    <property type="molecule type" value="Genomic_DNA"/>
</dbReference>